<evidence type="ECO:0000313" key="19">
    <source>
        <dbReference type="Proteomes" id="UP001150569"/>
    </source>
</evidence>
<evidence type="ECO:0000256" key="8">
    <source>
        <dbReference type="ARBA" id="ARBA00022691"/>
    </source>
</evidence>
<dbReference type="InterPro" id="IPR008979">
    <property type="entry name" value="Galactose-bd-like_sf"/>
</dbReference>
<dbReference type="InterPro" id="IPR055135">
    <property type="entry name" value="PRMT_dom"/>
</dbReference>
<dbReference type="InterPro" id="IPR049482">
    <property type="entry name" value="ANM3-like_C2H2_Zf"/>
</dbReference>
<dbReference type="SUPFAM" id="SSF57667">
    <property type="entry name" value="beta-beta-alpha zinc fingers"/>
    <property type="match status" value="1"/>
</dbReference>
<keyword evidence="6 15" id="KW-0489">Methyltransferase</keyword>
<dbReference type="AlphaFoldDB" id="A0A9W8AM53"/>
<evidence type="ECO:0000256" key="2">
    <source>
        <dbReference type="ARBA" id="ARBA00004514"/>
    </source>
</evidence>
<dbReference type="Proteomes" id="UP001150569">
    <property type="component" value="Unassembled WGS sequence"/>
</dbReference>
<feature type="region of interest" description="Disordered" evidence="16">
    <location>
        <begin position="713"/>
        <end position="736"/>
    </location>
</feature>
<feature type="domain" description="C2H2-type" evidence="17">
    <location>
        <begin position="245"/>
        <end position="266"/>
    </location>
</feature>
<dbReference type="InterPro" id="IPR029063">
    <property type="entry name" value="SAM-dependent_MTases_sf"/>
</dbReference>
<dbReference type="GO" id="GO:0032259">
    <property type="term" value="P:methylation"/>
    <property type="evidence" value="ECO:0007669"/>
    <property type="project" value="UniProtKB-KW"/>
</dbReference>
<dbReference type="InterPro" id="IPR013087">
    <property type="entry name" value="Znf_C2H2_type"/>
</dbReference>
<dbReference type="PANTHER" id="PTHR11006">
    <property type="entry name" value="PROTEIN ARGININE N-METHYLTRANSFERASE"/>
    <property type="match status" value="1"/>
</dbReference>
<dbReference type="SUPFAM" id="SSF53335">
    <property type="entry name" value="S-adenosyl-L-methionine-dependent methyltransferases"/>
    <property type="match status" value="1"/>
</dbReference>
<evidence type="ECO:0000256" key="16">
    <source>
        <dbReference type="SAM" id="MobiDB-lite"/>
    </source>
</evidence>
<evidence type="ECO:0000256" key="6">
    <source>
        <dbReference type="ARBA" id="ARBA00022603"/>
    </source>
</evidence>
<dbReference type="Pfam" id="PF22528">
    <property type="entry name" value="PRMT_C"/>
    <property type="match status" value="2"/>
</dbReference>
<evidence type="ECO:0000256" key="14">
    <source>
        <dbReference type="ARBA" id="ARBA00049303"/>
    </source>
</evidence>
<evidence type="ECO:0000256" key="3">
    <source>
        <dbReference type="ARBA" id="ARBA00011925"/>
    </source>
</evidence>
<dbReference type="InterPro" id="IPR036236">
    <property type="entry name" value="Znf_C2H2_sf"/>
</dbReference>
<dbReference type="GO" id="GO:0005634">
    <property type="term" value="C:nucleus"/>
    <property type="evidence" value="ECO:0007669"/>
    <property type="project" value="UniProtKB-SubCell"/>
</dbReference>
<evidence type="ECO:0000256" key="13">
    <source>
        <dbReference type="ARBA" id="ARBA00047384"/>
    </source>
</evidence>
<dbReference type="InterPro" id="IPR041698">
    <property type="entry name" value="Methyltransf_25"/>
</dbReference>
<comment type="caution">
    <text evidence="18">The sequence shown here is derived from an EMBL/GenBank/DDBJ whole genome shotgun (WGS) entry which is preliminary data.</text>
</comment>
<dbReference type="PROSITE" id="PS51678">
    <property type="entry name" value="SAM_MT_PRMT"/>
    <property type="match status" value="1"/>
</dbReference>
<keyword evidence="7 15" id="KW-0808">Transferase</keyword>
<dbReference type="SUPFAM" id="SSF49785">
    <property type="entry name" value="Galactose-binding domain-like"/>
    <property type="match status" value="1"/>
</dbReference>
<dbReference type="Gene3D" id="3.40.50.150">
    <property type="entry name" value="Vaccinia Virus protein VP39"/>
    <property type="match status" value="1"/>
</dbReference>
<name>A0A9W8AM53_9FUNG</name>
<comment type="subcellular location">
    <subcellularLocation>
        <location evidence="2">Cytoplasm</location>
        <location evidence="2">Cytosol</location>
    </subcellularLocation>
    <subcellularLocation>
        <location evidence="1">Nucleus</location>
    </subcellularLocation>
</comment>
<evidence type="ECO:0000313" key="18">
    <source>
        <dbReference type="EMBL" id="KAJ1929885.1"/>
    </source>
</evidence>
<organism evidence="18 19">
    <name type="scientific">Tieghemiomyces parasiticus</name>
    <dbReference type="NCBI Taxonomy" id="78921"/>
    <lineage>
        <taxon>Eukaryota</taxon>
        <taxon>Fungi</taxon>
        <taxon>Fungi incertae sedis</taxon>
        <taxon>Zoopagomycota</taxon>
        <taxon>Kickxellomycotina</taxon>
        <taxon>Dimargaritomycetes</taxon>
        <taxon>Dimargaritales</taxon>
        <taxon>Dimargaritaceae</taxon>
        <taxon>Tieghemiomyces</taxon>
    </lineage>
</organism>
<keyword evidence="12" id="KW-0539">Nucleus</keyword>
<evidence type="ECO:0000256" key="4">
    <source>
        <dbReference type="ARBA" id="ARBA00022490"/>
    </source>
</evidence>
<comment type="catalytic activity">
    <reaction evidence="13">
        <text>L-arginyl-[protein] + 2 S-adenosyl-L-methionine = N(omega),N(omega)-dimethyl-L-arginyl-[protein] + 2 S-adenosyl-L-homocysteine + 2 H(+)</text>
        <dbReference type="Rhea" id="RHEA:48096"/>
        <dbReference type="Rhea" id="RHEA-COMP:10532"/>
        <dbReference type="Rhea" id="RHEA-COMP:11991"/>
        <dbReference type="ChEBI" id="CHEBI:15378"/>
        <dbReference type="ChEBI" id="CHEBI:29965"/>
        <dbReference type="ChEBI" id="CHEBI:57856"/>
        <dbReference type="ChEBI" id="CHEBI:59789"/>
        <dbReference type="ChEBI" id="CHEBI:61897"/>
        <dbReference type="EC" id="2.1.1.319"/>
    </reaction>
    <physiologicalReaction direction="left-to-right" evidence="13">
        <dbReference type="Rhea" id="RHEA:48097"/>
    </physiologicalReaction>
</comment>
<reference evidence="18" key="1">
    <citation type="submission" date="2022-07" db="EMBL/GenBank/DDBJ databases">
        <title>Phylogenomic reconstructions and comparative analyses of Kickxellomycotina fungi.</title>
        <authorList>
            <person name="Reynolds N.K."/>
            <person name="Stajich J.E."/>
            <person name="Barry K."/>
            <person name="Grigoriev I.V."/>
            <person name="Crous P."/>
            <person name="Smith M.E."/>
        </authorList>
    </citation>
    <scope>NUCLEOTIDE SEQUENCE</scope>
    <source>
        <strain evidence="18">RSA 861</strain>
    </source>
</reference>
<keyword evidence="10" id="KW-0863">Zinc-finger</keyword>
<dbReference type="EMBL" id="JANBPT010000021">
    <property type="protein sequence ID" value="KAJ1929885.1"/>
    <property type="molecule type" value="Genomic_DNA"/>
</dbReference>
<dbReference type="Gene3D" id="2.70.160.11">
    <property type="entry name" value="Hnrnp arginine n-methyltransferase1"/>
    <property type="match status" value="1"/>
</dbReference>
<keyword evidence="9" id="KW-0479">Metal-binding</keyword>
<evidence type="ECO:0000256" key="5">
    <source>
        <dbReference type="ARBA" id="ARBA00022553"/>
    </source>
</evidence>
<dbReference type="OrthoDB" id="7848332at2759"/>
<comment type="catalytic activity">
    <reaction evidence="14">
        <text>L-arginyl-[protein] + S-adenosyl-L-methionine = N(omega)-methyl-L-arginyl-[protein] + S-adenosyl-L-homocysteine + H(+)</text>
        <dbReference type="Rhea" id="RHEA:48100"/>
        <dbReference type="Rhea" id="RHEA-COMP:10532"/>
        <dbReference type="Rhea" id="RHEA-COMP:11990"/>
        <dbReference type="ChEBI" id="CHEBI:15378"/>
        <dbReference type="ChEBI" id="CHEBI:29965"/>
        <dbReference type="ChEBI" id="CHEBI:57856"/>
        <dbReference type="ChEBI" id="CHEBI:59789"/>
        <dbReference type="ChEBI" id="CHEBI:65280"/>
    </reaction>
    <physiologicalReaction direction="left-to-right" evidence="14">
        <dbReference type="Rhea" id="RHEA:48101"/>
    </physiologicalReaction>
</comment>
<dbReference type="FunFam" id="3.40.50.150:FF:000034">
    <property type="entry name" value="Protein arginine N-methyltransferase 3"/>
    <property type="match status" value="1"/>
</dbReference>
<dbReference type="Pfam" id="PF21137">
    <property type="entry name" value="ANM3_C2H2_Zf"/>
    <property type="match status" value="1"/>
</dbReference>
<dbReference type="Pfam" id="PF08547">
    <property type="entry name" value="CIA30"/>
    <property type="match status" value="1"/>
</dbReference>
<dbReference type="PANTHER" id="PTHR11006:SF53">
    <property type="entry name" value="PROTEIN ARGININE N-METHYLTRANSFERASE 3"/>
    <property type="match status" value="1"/>
</dbReference>
<dbReference type="InterPro" id="IPR025799">
    <property type="entry name" value="Arg_MeTrfase"/>
</dbReference>
<keyword evidence="5" id="KW-0597">Phosphoprotein</keyword>
<dbReference type="CDD" id="cd02440">
    <property type="entry name" value="AdoMet_MTases"/>
    <property type="match status" value="1"/>
</dbReference>
<keyword evidence="19" id="KW-1185">Reference proteome</keyword>
<proteinExistence type="predicted"/>
<evidence type="ECO:0000256" key="12">
    <source>
        <dbReference type="ARBA" id="ARBA00023242"/>
    </source>
</evidence>
<dbReference type="EC" id="2.1.1.319" evidence="3"/>
<evidence type="ECO:0000259" key="17">
    <source>
        <dbReference type="PROSITE" id="PS00028"/>
    </source>
</evidence>
<evidence type="ECO:0000256" key="15">
    <source>
        <dbReference type="PROSITE-ProRule" id="PRU01015"/>
    </source>
</evidence>
<dbReference type="Pfam" id="PF13649">
    <property type="entry name" value="Methyltransf_25"/>
    <property type="match status" value="1"/>
</dbReference>
<dbReference type="GO" id="GO:0035242">
    <property type="term" value="F:protein-arginine omega-N asymmetric methyltransferase activity"/>
    <property type="evidence" value="ECO:0007669"/>
    <property type="project" value="UniProtKB-EC"/>
</dbReference>
<accession>A0A9W8AM53</accession>
<evidence type="ECO:0000256" key="10">
    <source>
        <dbReference type="ARBA" id="ARBA00022771"/>
    </source>
</evidence>
<sequence>MSYRRIVNSPILNRTAEKLKEGFTKVMAMDQVSWQKELPLVQLNKAEDLDRWVVGSDQDIGGFSSARLDVTPEGTGVFHGTLSQQVPTDNKIVTSGYAAVRTKKLQPTLFGESFWDIQPFRYLALRVRGDRRKYLVNLRTSSFIKTDLYQHRLFLRTPGQWETVYHVDMDREEVENVGLSISDRQDGPFRLELDWIKAVNTENTEGEFDKVNYGRYQVQWHESGFDPQENTWDDWENEEEQQLKCLFCDTIFTDPRTLFTHARDEHGFDFIRLKIDEDLDFYQCVRLINYLREQVQADPAGFNPQSFHVTRTSPFLDDDKYLRPVLEHDDLLMCFDDVELDALETGRSAALAGYPAPTTELETELMRKVAELQHHLDQAQNATAFISSQFEQYREMVKTHFYEVMDDEARSMISQVMSLSLSRREAPRSAAPPPKAVTVHKDPSNYYFNSYASNGIHETMLKDTVRTEGYRDFVYDNKDLFRDKVVLDIGCGTGILSMFAARAGAKRVIAVDNSDIIDKTYQTVLENKLDGVITLVKGKIEEVTLPVDQVDIIISEWMGYFLLFEAMLDSVLVARDRWLAPDGLLCPSYTRILLSGFQDDDLLTDTLHFWQNVYGFRMSAMTEGFYVDPLVEVIPVEAVNTTVQALKDIDIAEIEVPALDFTTPINLRVTKAGKLHGFMGYFDTYFARRADVLPDQDPEDLFDAYQRAAEEANRRKLAGEPIGGPKPPNPNKPLGHGDRQLHRFTTGPHGQPGHWKQTLFVLKEPLQVEVGDVVVGQFICRKNAENPRDLDIDIEYQLINPQDSASRAVSAVRKQRFYLR</sequence>
<evidence type="ECO:0000256" key="1">
    <source>
        <dbReference type="ARBA" id="ARBA00004123"/>
    </source>
</evidence>
<evidence type="ECO:0000256" key="9">
    <source>
        <dbReference type="ARBA" id="ARBA00022723"/>
    </source>
</evidence>
<dbReference type="GO" id="GO:0042054">
    <property type="term" value="F:histone methyltransferase activity"/>
    <property type="evidence" value="ECO:0007669"/>
    <property type="project" value="TreeGrafter"/>
</dbReference>
<evidence type="ECO:0000256" key="11">
    <source>
        <dbReference type="ARBA" id="ARBA00022833"/>
    </source>
</evidence>
<dbReference type="PROSITE" id="PS00028">
    <property type="entry name" value="ZINC_FINGER_C2H2_1"/>
    <property type="match status" value="1"/>
</dbReference>
<dbReference type="InterPro" id="IPR013857">
    <property type="entry name" value="NADH-UbQ_OxRdtase-assoc_prot30"/>
</dbReference>
<evidence type="ECO:0000256" key="7">
    <source>
        <dbReference type="ARBA" id="ARBA00022679"/>
    </source>
</evidence>
<keyword evidence="4" id="KW-0963">Cytoplasm</keyword>
<keyword evidence="11" id="KW-0862">Zinc</keyword>
<keyword evidence="8 15" id="KW-0949">S-adenosyl-L-methionine</keyword>
<gene>
    <name evidence="18" type="ORF">IWQ60_000766</name>
</gene>
<protein>
    <recommendedName>
        <fullName evidence="3">type I protein arginine methyltransferase</fullName>
        <ecNumber evidence="3">2.1.1.319</ecNumber>
    </recommendedName>
</protein>